<sequence length="101" mass="11865">MIPKRTRFYGEENSLCSPSFFLFFMFPAKSSLSDEEVGFYTSLFTVLECYCTLQQAGEDNPFATSQEHKKNCALLFILFYCFFGSLDVPKRRHFLNERREV</sequence>
<reference evidence="1 2" key="1">
    <citation type="submission" date="2021-06" db="EMBL/GenBank/DDBJ databases">
        <title>Caerostris darwini draft genome.</title>
        <authorList>
            <person name="Kono N."/>
            <person name="Arakawa K."/>
        </authorList>
    </citation>
    <scope>NUCLEOTIDE SEQUENCE [LARGE SCALE GENOMIC DNA]</scope>
</reference>
<dbReference type="AlphaFoldDB" id="A0AAV4NAI2"/>
<organism evidence="1 2">
    <name type="scientific">Caerostris darwini</name>
    <dbReference type="NCBI Taxonomy" id="1538125"/>
    <lineage>
        <taxon>Eukaryota</taxon>
        <taxon>Metazoa</taxon>
        <taxon>Ecdysozoa</taxon>
        <taxon>Arthropoda</taxon>
        <taxon>Chelicerata</taxon>
        <taxon>Arachnida</taxon>
        <taxon>Araneae</taxon>
        <taxon>Araneomorphae</taxon>
        <taxon>Entelegynae</taxon>
        <taxon>Araneoidea</taxon>
        <taxon>Araneidae</taxon>
        <taxon>Caerostris</taxon>
    </lineage>
</organism>
<keyword evidence="2" id="KW-1185">Reference proteome</keyword>
<proteinExistence type="predicted"/>
<comment type="caution">
    <text evidence="1">The sequence shown here is derived from an EMBL/GenBank/DDBJ whole genome shotgun (WGS) entry which is preliminary data.</text>
</comment>
<evidence type="ECO:0000313" key="1">
    <source>
        <dbReference type="EMBL" id="GIX81817.1"/>
    </source>
</evidence>
<evidence type="ECO:0000313" key="2">
    <source>
        <dbReference type="Proteomes" id="UP001054837"/>
    </source>
</evidence>
<protein>
    <submittedName>
        <fullName evidence="1">Uncharacterized protein</fullName>
    </submittedName>
</protein>
<dbReference type="EMBL" id="BPLQ01001444">
    <property type="protein sequence ID" value="GIX81817.1"/>
    <property type="molecule type" value="Genomic_DNA"/>
</dbReference>
<name>A0AAV4NAI2_9ARAC</name>
<accession>A0AAV4NAI2</accession>
<gene>
    <name evidence="1" type="ORF">CDAR_604531</name>
</gene>
<dbReference type="Proteomes" id="UP001054837">
    <property type="component" value="Unassembled WGS sequence"/>
</dbReference>